<keyword evidence="1 4" id="KW-0812">Transmembrane</keyword>
<evidence type="ECO:0000256" key="1">
    <source>
        <dbReference type="ARBA" id="ARBA00022692"/>
    </source>
</evidence>
<evidence type="ECO:0000313" key="5">
    <source>
        <dbReference type="EMBL" id="SVB11466.1"/>
    </source>
</evidence>
<feature type="transmembrane region" description="Helical" evidence="4">
    <location>
        <begin position="59"/>
        <end position="75"/>
    </location>
</feature>
<dbReference type="InterPro" id="IPR036640">
    <property type="entry name" value="ABC1_TM_sf"/>
</dbReference>
<dbReference type="AlphaFoldDB" id="A0A382BCF4"/>
<evidence type="ECO:0000256" key="3">
    <source>
        <dbReference type="ARBA" id="ARBA00023136"/>
    </source>
</evidence>
<dbReference type="EMBL" id="UINC01029175">
    <property type="protein sequence ID" value="SVB11466.1"/>
    <property type="molecule type" value="Genomic_DNA"/>
</dbReference>
<dbReference type="GO" id="GO:0016020">
    <property type="term" value="C:membrane"/>
    <property type="evidence" value="ECO:0007669"/>
    <property type="project" value="InterPro"/>
</dbReference>
<dbReference type="SUPFAM" id="SSF90123">
    <property type="entry name" value="ABC transporter transmembrane region"/>
    <property type="match status" value="1"/>
</dbReference>
<reference evidence="5" key="1">
    <citation type="submission" date="2018-05" db="EMBL/GenBank/DDBJ databases">
        <authorList>
            <person name="Lanie J.A."/>
            <person name="Ng W.-L."/>
            <person name="Kazmierczak K.M."/>
            <person name="Andrzejewski T.M."/>
            <person name="Davidsen T.M."/>
            <person name="Wayne K.J."/>
            <person name="Tettelin H."/>
            <person name="Glass J.I."/>
            <person name="Rusch D."/>
            <person name="Podicherti R."/>
            <person name="Tsui H.-C.T."/>
            <person name="Winkler M.E."/>
        </authorList>
    </citation>
    <scope>NUCLEOTIDE SEQUENCE</scope>
</reference>
<evidence type="ECO:0008006" key="6">
    <source>
        <dbReference type="Google" id="ProtNLM"/>
    </source>
</evidence>
<evidence type="ECO:0000256" key="2">
    <source>
        <dbReference type="ARBA" id="ARBA00022989"/>
    </source>
</evidence>
<keyword evidence="3 4" id="KW-0472">Membrane</keyword>
<organism evidence="5">
    <name type="scientific">marine metagenome</name>
    <dbReference type="NCBI Taxonomy" id="408172"/>
    <lineage>
        <taxon>unclassified sequences</taxon>
        <taxon>metagenomes</taxon>
        <taxon>ecological metagenomes</taxon>
    </lineage>
</organism>
<evidence type="ECO:0000256" key="4">
    <source>
        <dbReference type="SAM" id="Phobius"/>
    </source>
</evidence>
<keyword evidence="2 4" id="KW-1133">Transmembrane helix</keyword>
<feature type="non-terminal residue" evidence="5">
    <location>
        <position position="77"/>
    </location>
</feature>
<proteinExistence type="predicted"/>
<protein>
    <recommendedName>
        <fullName evidence="6">ABC transmembrane type-1 domain-containing protein</fullName>
    </recommendedName>
</protein>
<gene>
    <name evidence="5" type="ORF">METZ01_LOCUS164320</name>
</gene>
<dbReference type="GO" id="GO:0005524">
    <property type="term" value="F:ATP binding"/>
    <property type="evidence" value="ECO:0007669"/>
    <property type="project" value="InterPro"/>
</dbReference>
<accession>A0A382BCF4</accession>
<sequence>MQHILRIIGIALHYKSRLIAAYLCTAGALVAYVFLPYFFGKAIDEIATHLRVGEGSVPSSAILTSVAIIMALGVIRG</sequence>
<name>A0A382BCF4_9ZZZZ</name>
<feature type="transmembrane region" description="Helical" evidence="4">
    <location>
        <begin position="20"/>
        <end position="39"/>
    </location>
</feature>
<dbReference type="Gene3D" id="1.20.1560.10">
    <property type="entry name" value="ABC transporter type 1, transmembrane domain"/>
    <property type="match status" value="1"/>
</dbReference>